<protein>
    <submittedName>
        <fullName evidence="2">Uncharacterized protein DUF1016</fullName>
    </submittedName>
</protein>
<keyword evidence="1" id="KW-1133">Transmembrane helix</keyword>
<dbReference type="Proteomes" id="UP000245845">
    <property type="component" value="Unassembled WGS sequence"/>
</dbReference>
<comment type="caution">
    <text evidence="2">The sequence shown here is derived from an EMBL/GenBank/DDBJ whole genome shotgun (WGS) entry which is preliminary data.</text>
</comment>
<keyword evidence="3" id="KW-1185">Reference proteome</keyword>
<keyword evidence="1" id="KW-0472">Membrane</keyword>
<keyword evidence="1" id="KW-0812">Transmembrane</keyword>
<sequence length="110" mass="13186">MKILIWTRLKLLNPLWKSLYYYRNLKNVQNCIRNGVLTTYVFRAQIPNIDERHFYKIEAVRNGWGVKELGGQYDSALYERLALSRDKEGAEWIWCFLIVYYVALYSLISK</sequence>
<proteinExistence type="predicted"/>
<gene>
    <name evidence="2" type="ORF">A8806_102238</name>
</gene>
<accession>A0A2Y9B9P6</accession>
<name>A0A2Y9B9P6_9FIRM</name>
<evidence type="ECO:0000313" key="3">
    <source>
        <dbReference type="Proteomes" id="UP000245845"/>
    </source>
</evidence>
<evidence type="ECO:0000313" key="2">
    <source>
        <dbReference type="EMBL" id="PWJ31382.1"/>
    </source>
</evidence>
<dbReference type="AlphaFoldDB" id="A0A2Y9B9P6"/>
<dbReference type="EMBL" id="QGDL01000002">
    <property type="protein sequence ID" value="PWJ31382.1"/>
    <property type="molecule type" value="Genomic_DNA"/>
</dbReference>
<feature type="transmembrane region" description="Helical" evidence="1">
    <location>
        <begin position="89"/>
        <end position="108"/>
    </location>
</feature>
<organism evidence="2 3">
    <name type="scientific">Faecalicatena orotica</name>
    <dbReference type="NCBI Taxonomy" id="1544"/>
    <lineage>
        <taxon>Bacteria</taxon>
        <taxon>Bacillati</taxon>
        <taxon>Bacillota</taxon>
        <taxon>Clostridia</taxon>
        <taxon>Lachnospirales</taxon>
        <taxon>Lachnospiraceae</taxon>
        <taxon>Faecalicatena</taxon>
    </lineage>
</organism>
<reference evidence="2 3" key="1">
    <citation type="submission" date="2018-05" db="EMBL/GenBank/DDBJ databases">
        <title>The Hungate 1000. A catalogue of reference genomes from the rumen microbiome.</title>
        <authorList>
            <person name="Kelly W."/>
        </authorList>
    </citation>
    <scope>NUCLEOTIDE SEQUENCE [LARGE SCALE GENOMIC DNA]</scope>
    <source>
        <strain evidence="2 3">NLAE-zl-C242</strain>
    </source>
</reference>
<evidence type="ECO:0000256" key="1">
    <source>
        <dbReference type="SAM" id="Phobius"/>
    </source>
</evidence>